<protein>
    <recommendedName>
        <fullName evidence="4">Transmembrane protein 213</fullName>
    </recommendedName>
</protein>
<proteinExistence type="predicted"/>
<reference evidence="2 3" key="1">
    <citation type="journal article" date="2018" name="Proc. R. Soc. B">
        <title>A non-coding region near Follistatin controls head colour polymorphism in the Gouldian finch.</title>
        <authorList>
            <person name="Toomey M.B."/>
            <person name="Marques C.I."/>
            <person name="Andrade P."/>
            <person name="Araujo P.M."/>
            <person name="Sabatino S."/>
            <person name="Gazda M.A."/>
            <person name="Afonso S."/>
            <person name="Lopes R.J."/>
            <person name="Corbo J.C."/>
            <person name="Carneiro M."/>
        </authorList>
    </citation>
    <scope>NUCLEOTIDE SEQUENCE [LARGE SCALE GENOMIC DNA]</scope>
    <source>
        <strain evidence="2">Red01</strain>
        <tissue evidence="2">Muscle</tissue>
    </source>
</reference>
<dbReference type="Pfam" id="PF15192">
    <property type="entry name" value="TMEM213"/>
    <property type="match status" value="1"/>
</dbReference>
<feature type="transmembrane region" description="Helical" evidence="1">
    <location>
        <begin position="157"/>
        <end position="178"/>
    </location>
</feature>
<keyword evidence="3" id="KW-1185">Reference proteome</keyword>
<dbReference type="OrthoDB" id="9949160at2759"/>
<dbReference type="PANTHER" id="PTHR36293:SF1">
    <property type="entry name" value="TRANSMEMBRANE PROTEIN 213"/>
    <property type="match status" value="1"/>
</dbReference>
<keyword evidence="1" id="KW-1133">Transmembrane helix</keyword>
<dbReference type="Proteomes" id="UP000276834">
    <property type="component" value="Unassembled WGS sequence"/>
</dbReference>
<accession>A0A3L8SED8</accession>
<keyword evidence="1" id="KW-0472">Membrane</keyword>
<gene>
    <name evidence="2" type="ORF">DV515_00009216</name>
</gene>
<keyword evidence="1" id="KW-0812">Transmembrane</keyword>
<evidence type="ECO:0008006" key="4">
    <source>
        <dbReference type="Google" id="ProtNLM"/>
    </source>
</evidence>
<sequence length="194" mass="21641">MKLSLLPFPHPFRHFVLHRTLLNSFTFAKLIARSIFSGSRRKVQGVLPARKLPCSTLCSAQQLSELIEGLLHQICQRLRPALCGHSSGSGTLSMKYFSCEPWAALVVLFLNAVLWDSCSAAAEDTSNVSTTDYEPPCLNVNFCRQAAMCCPLGMDDYGWITAAVGWSLWFLTLILLCMDRILKLQPDEPKYLVA</sequence>
<dbReference type="AlphaFoldDB" id="A0A3L8SED8"/>
<name>A0A3L8SED8_CHLGU</name>
<dbReference type="EMBL" id="QUSF01000028">
    <property type="protein sequence ID" value="RLW00159.1"/>
    <property type="molecule type" value="Genomic_DNA"/>
</dbReference>
<evidence type="ECO:0000313" key="3">
    <source>
        <dbReference type="Proteomes" id="UP000276834"/>
    </source>
</evidence>
<evidence type="ECO:0000256" key="1">
    <source>
        <dbReference type="SAM" id="Phobius"/>
    </source>
</evidence>
<evidence type="ECO:0000313" key="2">
    <source>
        <dbReference type="EMBL" id="RLW00159.1"/>
    </source>
</evidence>
<dbReference type="InterPro" id="IPR028121">
    <property type="entry name" value="TMEM213"/>
</dbReference>
<organism evidence="2 3">
    <name type="scientific">Chloebia gouldiae</name>
    <name type="common">Gouldian finch</name>
    <name type="synonym">Erythrura gouldiae</name>
    <dbReference type="NCBI Taxonomy" id="44316"/>
    <lineage>
        <taxon>Eukaryota</taxon>
        <taxon>Metazoa</taxon>
        <taxon>Chordata</taxon>
        <taxon>Craniata</taxon>
        <taxon>Vertebrata</taxon>
        <taxon>Euteleostomi</taxon>
        <taxon>Archelosauria</taxon>
        <taxon>Archosauria</taxon>
        <taxon>Dinosauria</taxon>
        <taxon>Saurischia</taxon>
        <taxon>Theropoda</taxon>
        <taxon>Coelurosauria</taxon>
        <taxon>Aves</taxon>
        <taxon>Neognathae</taxon>
        <taxon>Neoaves</taxon>
        <taxon>Telluraves</taxon>
        <taxon>Australaves</taxon>
        <taxon>Passeriformes</taxon>
        <taxon>Passeroidea</taxon>
        <taxon>Passeridae</taxon>
        <taxon>Chloebia</taxon>
    </lineage>
</organism>
<comment type="caution">
    <text evidence="2">The sequence shown here is derived from an EMBL/GenBank/DDBJ whole genome shotgun (WGS) entry which is preliminary data.</text>
</comment>
<dbReference type="PANTHER" id="PTHR36293">
    <property type="entry name" value="TRANSMEMBRANE PROTEIN 213"/>
    <property type="match status" value="1"/>
</dbReference>